<feature type="repeat" description="ANK" evidence="2">
    <location>
        <begin position="864"/>
        <end position="887"/>
    </location>
</feature>
<sequence length="1166" mass="130553">MDSKDNTFNTFNNYGARYGVQAQSFNNNGSMTFNTTGFNQGEDEKKRCLRTLFFNDYDTRKQDISKVSKETCDWLLETPEFEQWRDRSNLTESNGVFWLKGKPGSGKSTMMRHISHQLQKSHDSVLLEHFFNARGSGLEKTFLGLLRSLVFQLLNEIPEFCPTFILIYRKKNLNLGQWEWRQSELRNFLQSKLKSYERELTILVDALDECSFDEITSVVSFLEDLGLDAVQAKTNLRICLSSRPYPNVSMKKNLELTLDGNAKHDNDIKKYVETKLNTKIPNIRKIEKGILQKANGVFLWVVLVVEMINTAVDRGRVEEIQKTLDDIPSDLDDFFERVIFNGPEKNPETLLMFQLVLFSKKQLTPAELVFAVVARFHEGYLKPKSQFEMNDDMLEARIVDSSKGLIEVSRTEYSSRVQFIHQTVTDFFLRNRRLERHYPKLEPDAIAASHDRLRASCLNYIEKFPIDSQSHKDQSARELKAEYPFLEYSAMYLLDHAEAALQGHQFGIKNDGWLLSPDQFQTWKRILFAIEKPEYLHGDLNTGLIYILVLHEFHNLFEVALRGSDVDINTQGGIFNNALQLAVKKRDEISTKMLIEFGANVHINGGYFGTVLQAALALENHSLVSTIIEKGTDLNATGGVFGTVLQAAAARGNLQVLKSLLERSAEVNVDGGIYGSVLHAAIGSQKVEIFQQLLHAGADVNSHGGIYGSALDLDKISDKGPTMFDLNQPFFVALAVGTICLENGPAIVWAARSLENDQVKLLLENGADVNAASGPWKTDVHKVHQIDNVRGMSLKYELGMTALIWAARRGMRDMIELLMEHGADIEAHSSSGETALLAGSEAGHKEIVKFLIDRGANLSAKDSFGQTALYKAAANGHVDIMRLLLKHEDFHDTHFCSDHDVITCTNIKTIIVNGGISSVWSGKYNEFGMNHSIQCLVMNGGFLYAGPKMKNCGVYIEKLEINGSICYFDMEDLLELRIGRLEVNGGSFHLKLGDWSGHKIGSLELNNGHLSINAARGSMEFGSVIFLGGSFNCNSHKTPYVVQQVMLGSTLSDSSKSRCIADPVSGLPDIYMKRSDGQIKEYGTIQPGGQNIRMSIAPSPLYVAAQNGHLQAVQLLLESGANFDKESPVMNPLHVARQRGYNRIVGLLKDVGQERGEKKKEIRSTR</sequence>
<dbReference type="PhylomeDB" id="B6QQB1"/>
<dbReference type="HOGENOM" id="CLU_280634_0_0_1"/>
<dbReference type="Proteomes" id="UP000001294">
    <property type="component" value="Unassembled WGS sequence"/>
</dbReference>
<dbReference type="PRINTS" id="PR01415">
    <property type="entry name" value="ANKYRIN"/>
</dbReference>
<dbReference type="PANTHER" id="PTHR10039:SF5">
    <property type="entry name" value="NACHT DOMAIN-CONTAINING PROTEIN"/>
    <property type="match status" value="1"/>
</dbReference>
<dbReference type="InterPro" id="IPR056884">
    <property type="entry name" value="NPHP3-like_N"/>
</dbReference>
<dbReference type="SUPFAM" id="SSF48403">
    <property type="entry name" value="Ankyrin repeat"/>
    <property type="match status" value="2"/>
</dbReference>
<evidence type="ECO:0000259" key="3">
    <source>
        <dbReference type="PROSITE" id="PS50837"/>
    </source>
</evidence>
<dbReference type="VEuPathDB" id="FungiDB:PMAA_041580"/>
<feature type="domain" description="NACHT" evidence="3">
    <location>
        <begin position="95"/>
        <end position="244"/>
    </location>
</feature>
<dbReference type="PROSITE" id="PS50297">
    <property type="entry name" value="ANK_REP_REGION"/>
    <property type="match status" value="4"/>
</dbReference>
<dbReference type="OrthoDB" id="194358at2759"/>
<dbReference type="AlphaFoldDB" id="B6QQB1"/>
<feature type="repeat" description="ANK" evidence="2">
    <location>
        <begin position="798"/>
        <end position="830"/>
    </location>
</feature>
<feature type="repeat" description="ANK" evidence="2">
    <location>
        <begin position="1096"/>
        <end position="1128"/>
    </location>
</feature>
<evidence type="ECO:0000256" key="2">
    <source>
        <dbReference type="PROSITE-ProRule" id="PRU00023"/>
    </source>
</evidence>
<keyword evidence="5" id="KW-1185">Reference proteome</keyword>
<feature type="repeat" description="ANK" evidence="2">
    <location>
        <begin position="742"/>
        <end position="774"/>
    </location>
</feature>
<dbReference type="InterPro" id="IPR036770">
    <property type="entry name" value="Ankyrin_rpt-contain_sf"/>
</dbReference>
<gene>
    <name evidence="4" type="ORF">PMAA_041580</name>
</gene>
<evidence type="ECO:0000313" key="5">
    <source>
        <dbReference type="Proteomes" id="UP000001294"/>
    </source>
</evidence>
<dbReference type="InterPro" id="IPR002110">
    <property type="entry name" value="Ankyrin_rpt"/>
</dbReference>
<evidence type="ECO:0000256" key="1">
    <source>
        <dbReference type="ARBA" id="ARBA00022737"/>
    </source>
</evidence>
<keyword evidence="1" id="KW-0677">Repeat</keyword>
<dbReference type="Gene3D" id="1.25.40.20">
    <property type="entry name" value="Ankyrin repeat-containing domain"/>
    <property type="match status" value="3"/>
</dbReference>
<dbReference type="Pfam" id="PF24883">
    <property type="entry name" value="NPHP3_N"/>
    <property type="match status" value="1"/>
</dbReference>
<protein>
    <submittedName>
        <fullName evidence="4">Ankyrin repeat-containing protein, putative</fullName>
    </submittedName>
</protein>
<dbReference type="Pfam" id="PF12796">
    <property type="entry name" value="Ank_2"/>
    <property type="match status" value="3"/>
</dbReference>
<keyword evidence="2" id="KW-0040">ANK repeat</keyword>
<dbReference type="SUPFAM" id="SSF52540">
    <property type="entry name" value="P-loop containing nucleoside triphosphate hydrolases"/>
    <property type="match status" value="1"/>
</dbReference>
<feature type="repeat" description="ANK" evidence="2">
    <location>
        <begin position="831"/>
        <end position="863"/>
    </location>
</feature>
<name>B6QQB1_TALMQ</name>
<feature type="repeat" description="ANK" evidence="2">
    <location>
        <begin position="643"/>
        <end position="672"/>
    </location>
</feature>
<accession>B6QQB1</accession>
<dbReference type="SMART" id="SM00248">
    <property type="entry name" value="ANK"/>
    <property type="match status" value="9"/>
</dbReference>
<dbReference type="Gene3D" id="3.40.50.300">
    <property type="entry name" value="P-loop containing nucleotide triphosphate hydrolases"/>
    <property type="match status" value="1"/>
</dbReference>
<dbReference type="PROSITE" id="PS50837">
    <property type="entry name" value="NACHT"/>
    <property type="match status" value="1"/>
</dbReference>
<dbReference type="STRING" id="441960.B6QQB1"/>
<organism evidence="4 5">
    <name type="scientific">Talaromyces marneffei (strain ATCC 18224 / CBS 334.59 / QM 7333)</name>
    <name type="common">Penicillium marneffei</name>
    <dbReference type="NCBI Taxonomy" id="441960"/>
    <lineage>
        <taxon>Eukaryota</taxon>
        <taxon>Fungi</taxon>
        <taxon>Dikarya</taxon>
        <taxon>Ascomycota</taxon>
        <taxon>Pezizomycotina</taxon>
        <taxon>Eurotiomycetes</taxon>
        <taxon>Eurotiomycetidae</taxon>
        <taxon>Eurotiales</taxon>
        <taxon>Trichocomaceae</taxon>
        <taxon>Talaromyces</taxon>
        <taxon>Talaromyces sect. Talaromyces</taxon>
    </lineage>
</organism>
<dbReference type="Pfam" id="PF00023">
    <property type="entry name" value="Ank"/>
    <property type="match status" value="1"/>
</dbReference>
<dbReference type="PROSITE" id="PS50088">
    <property type="entry name" value="ANK_REPEAT"/>
    <property type="match status" value="6"/>
</dbReference>
<proteinExistence type="predicted"/>
<dbReference type="InterPro" id="IPR027417">
    <property type="entry name" value="P-loop_NTPase"/>
</dbReference>
<dbReference type="CDD" id="cd00267">
    <property type="entry name" value="ABC_ATPase"/>
    <property type="match status" value="1"/>
</dbReference>
<dbReference type="InterPro" id="IPR007111">
    <property type="entry name" value="NACHT_NTPase"/>
</dbReference>
<dbReference type="PANTHER" id="PTHR10039">
    <property type="entry name" value="AMELOGENIN"/>
    <property type="match status" value="1"/>
</dbReference>
<dbReference type="EMBL" id="DS995904">
    <property type="protein sequence ID" value="EEA20313.1"/>
    <property type="molecule type" value="Genomic_DNA"/>
</dbReference>
<reference evidence="5" key="1">
    <citation type="journal article" date="2015" name="Genome Announc.">
        <title>Genome sequence of the AIDS-associated pathogen Penicillium marneffei (ATCC18224) and its near taxonomic relative Talaromyces stipitatus (ATCC10500).</title>
        <authorList>
            <person name="Nierman W.C."/>
            <person name="Fedorova-Abrams N.D."/>
            <person name="Andrianopoulos A."/>
        </authorList>
    </citation>
    <scope>NUCLEOTIDE SEQUENCE [LARGE SCALE GENOMIC DNA]</scope>
    <source>
        <strain evidence="5">ATCC 18224 / CBS 334.59 / QM 7333</strain>
    </source>
</reference>
<evidence type="ECO:0000313" key="4">
    <source>
        <dbReference type="EMBL" id="EEA20313.1"/>
    </source>
</evidence>